<evidence type="ECO:0000313" key="4">
    <source>
        <dbReference type="Proteomes" id="UP000663792"/>
    </source>
</evidence>
<sequence length="151" mass="15214">MDPGGRGHGPRTGVVVRPAWATGTETRIEPLVGGGGRSGTLADGGSVTVEAALAMVAVVLVFTACLSGLAVMSTSLRVQDAAREAARLSARGDDDGARSAVDRLAPPGSRLQVSGDGDLLTVQVTAGPLRGLLPDVYGRAIVAREADGVRS</sequence>
<dbReference type="EMBL" id="JAERWK010000010">
    <property type="protein sequence ID" value="MBM9467407.1"/>
    <property type="molecule type" value="Genomic_DNA"/>
</dbReference>
<keyword evidence="1" id="KW-0472">Membrane</keyword>
<accession>A0A938YFE3</accession>
<dbReference type="AlphaFoldDB" id="A0A938YFE3"/>
<dbReference type="Proteomes" id="UP000663792">
    <property type="component" value="Unassembled WGS sequence"/>
</dbReference>
<keyword evidence="4" id="KW-1185">Reference proteome</keyword>
<protein>
    <submittedName>
        <fullName evidence="3">Pilus assembly protein</fullName>
    </submittedName>
</protein>
<name>A0A938YFE3_9ACTN</name>
<keyword evidence="1" id="KW-1133">Transmembrane helix</keyword>
<evidence type="ECO:0000256" key="1">
    <source>
        <dbReference type="SAM" id="Phobius"/>
    </source>
</evidence>
<feature type="domain" description="TadE-like" evidence="2">
    <location>
        <begin position="45"/>
        <end position="87"/>
    </location>
</feature>
<gene>
    <name evidence="3" type="ORF">JL106_08955</name>
</gene>
<dbReference type="Pfam" id="PF07811">
    <property type="entry name" value="TadE"/>
    <property type="match status" value="1"/>
</dbReference>
<reference evidence="3" key="1">
    <citation type="submission" date="2021-01" db="EMBL/GenBank/DDBJ databases">
        <title>YIM 132084 draft genome.</title>
        <authorList>
            <person name="An D."/>
        </authorList>
    </citation>
    <scope>NUCLEOTIDE SEQUENCE</scope>
    <source>
        <strain evidence="3">YIM 132084</strain>
    </source>
</reference>
<proteinExistence type="predicted"/>
<dbReference type="InterPro" id="IPR012495">
    <property type="entry name" value="TadE-like_dom"/>
</dbReference>
<organism evidence="3 4">
    <name type="scientific">Nakamurella leprariae</name>
    <dbReference type="NCBI Taxonomy" id="2803911"/>
    <lineage>
        <taxon>Bacteria</taxon>
        <taxon>Bacillati</taxon>
        <taxon>Actinomycetota</taxon>
        <taxon>Actinomycetes</taxon>
        <taxon>Nakamurellales</taxon>
        <taxon>Nakamurellaceae</taxon>
        <taxon>Nakamurella</taxon>
    </lineage>
</organism>
<dbReference type="InterPro" id="IPR049790">
    <property type="entry name" value="Rv3655c/TadE"/>
</dbReference>
<keyword evidence="1" id="KW-0812">Transmembrane</keyword>
<comment type="caution">
    <text evidence="3">The sequence shown here is derived from an EMBL/GenBank/DDBJ whole genome shotgun (WGS) entry which is preliminary data.</text>
</comment>
<evidence type="ECO:0000259" key="2">
    <source>
        <dbReference type="Pfam" id="PF07811"/>
    </source>
</evidence>
<evidence type="ECO:0000313" key="3">
    <source>
        <dbReference type="EMBL" id="MBM9467407.1"/>
    </source>
</evidence>
<feature type="transmembrane region" description="Helical" evidence="1">
    <location>
        <begin position="51"/>
        <end position="71"/>
    </location>
</feature>
<dbReference type="NCBIfam" id="NF041390">
    <property type="entry name" value="TadE_Rv3655c"/>
    <property type="match status" value="1"/>
</dbReference>